<evidence type="ECO:0000313" key="2">
    <source>
        <dbReference type="EMBL" id="OLP98109.1"/>
    </source>
</evidence>
<keyword evidence="3" id="KW-1185">Reference proteome</keyword>
<organism evidence="2 3">
    <name type="scientific">Symbiodinium microadriaticum</name>
    <name type="common">Dinoflagellate</name>
    <name type="synonym">Zooxanthella microadriatica</name>
    <dbReference type="NCBI Taxonomy" id="2951"/>
    <lineage>
        <taxon>Eukaryota</taxon>
        <taxon>Sar</taxon>
        <taxon>Alveolata</taxon>
        <taxon>Dinophyceae</taxon>
        <taxon>Suessiales</taxon>
        <taxon>Symbiodiniaceae</taxon>
        <taxon>Symbiodinium</taxon>
    </lineage>
</organism>
<evidence type="ECO:0000256" key="1">
    <source>
        <dbReference type="SAM" id="MobiDB-lite"/>
    </source>
</evidence>
<evidence type="ECO:0000313" key="3">
    <source>
        <dbReference type="Proteomes" id="UP000186817"/>
    </source>
</evidence>
<protein>
    <submittedName>
        <fullName evidence="2">Uncharacterized protein</fullName>
    </submittedName>
</protein>
<proteinExistence type="predicted"/>
<gene>
    <name evidence="2" type="ORF">AK812_SmicGene19472</name>
</gene>
<comment type="caution">
    <text evidence="2">The sequence shown here is derived from an EMBL/GenBank/DDBJ whole genome shotgun (WGS) entry which is preliminary data.</text>
</comment>
<dbReference type="EMBL" id="LSRX01000408">
    <property type="protein sequence ID" value="OLP98109.1"/>
    <property type="molecule type" value="Genomic_DNA"/>
</dbReference>
<reference evidence="2 3" key="1">
    <citation type="submission" date="2016-02" db="EMBL/GenBank/DDBJ databases">
        <title>Genome analysis of coral dinoflagellate symbionts highlights evolutionary adaptations to a symbiotic lifestyle.</title>
        <authorList>
            <person name="Aranda M."/>
            <person name="Li Y."/>
            <person name="Liew Y.J."/>
            <person name="Baumgarten S."/>
            <person name="Simakov O."/>
            <person name="Wilson M."/>
            <person name="Piel J."/>
            <person name="Ashoor H."/>
            <person name="Bougouffa S."/>
            <person name="Bajic V.B."/>
            <person name="Ryu T."/>
            <person name="Ravasi T."/>
            <person name="Bayer T."/>
            <person name="Micklem G."/>
            <person name="Kim H."/>
            <person name="Bhak J."/>
            <person name="Lajeunesse T.C."/>
            <person name="Voolstra C.R."/>
        </authorList>
    </citation>
    <scope>NUCLEOTIDE SEQUENCE [LARGE SCALE GENOMIC DNA]</scope>
    <source>
        <strain evidence="2 3">CCMP2467</strain>
    </source>
</reference>
<sequence>MEGFGRFGFQRRYKMVQLLRLVLLVRDIRTATKTKEVLISALRAVFPPEALEYLQSMIADVDEAGNGIVPSKAVLYNMRFVVDLSLMLHMRTVLRANFMQELSDDDIMWYSNAPAVYLLADSSPQGGKNLLNSEYSMVLAKDILELARIAVDIRETLQALSRDDLQEHELKNFLEEHDALLEAGCKLFRHHANIPVVLGSGHAGLVHEFVALQHAVFMETGCSRTLASWNRCVVSITTDRGVEKGLNKMQPLSFGQAFPHFKGSRNPEGPGNIDLEFEEDGGRIEPGPPLVPAVGARDNMLHDRARIDEGVSLHLLHSLDVGGAMHSLHNISLGFLSSMRNYDTYFWPKLQALTRFLHAPYYRERFCEKCLVGNLEPMGALLESFPYKLVQWRWLTITAVVPQLLQLEHVLVAGWDPGRMGVRVGAEHQHAEVEDEYHNMSWDLVHEAIRSTDFWAWLRMLSILTSIMGYIERWFFGCECHFEKPTLQNLMQAVRVGAAVNRQDVRDRSKFVCPFRQRRGPELASGDFLAMVETLCLVSSQELVSVVIPACSEQGRARVAEDFQCARQHLSFHLKVQFSAWSMLPRVLVGIMHSDVEKARHCAIMALTQYSDLRPEQQEQSHFLVKSFLDPAGRLRPLMCRFIAGESLISLPLLHFHVVRLGLVPVVEITVEGMHAVIQSAIKRGSHHSSMPTISLANRWSEFLDALSVQHRFEWFANTCLQIYHPLRAAPVFGVDSHPTLHGAYPGNDNPNLLHLLGSTFKWTKRVKGLIYRSDRKLALQDLPGIDKPKPSPKSIVVQDEEALLNLEAFRAFVETVDRDCFYSVPVKLALPNNGISELRVVPAPEQMGVGTRAQEVQMPSWLKKECGLDDVGLEFEDAEAFGLPSTHARLTHRQCADADHFFFQLLSKHPSRLKQDINAFSSGDVAVSQHTCVRLEAAGGTKAPNAESAMKAVVETLASNSYVSMSSSHAPEGMCQWILPGLENQASHLRKALLWEHDEFVHCVANHTAPIGHDVKQLLEHAVEYKATPGSSNVLPLADCTEEEQACLKKADPEYFSFVPSLSGYQMTHQATDMLSFQRLLKNPKPLLLADRDAPFKEQTTFTLLSALFAAGWKLLRAKPKDNMPLLNINVGPVSQPQRLIRLSPDASRVARSYLVCLAMIWSSSDFRTFLRENEILSVKHGQDEKYYDRLLSQNPEKLLKVDFEVDGGVRDPQSLRDSRVTAGGRGGGKKMRLPESFRWGAVSFKYHQPPKGSQHGSLQCDCVRRSHRRTNQKGQPIICTWTCKFENEDAREELVRRMKHWIVLGLDCATHRKHQDLRKVIMNKSMDEIPDETALNAMMPSEDRDATDIEDESMVPGPSVPGEASSSSALPAPTAKAKGKAKQTPKAKAKAKATRRQPAEAAEPAPKRARQALEAPQQQVIQFREIEKFRTIPCVVGSRAHLRGLSTAKHA</sequence>
<feature type="region of interest" description="Disordered" evidence="1">
    <location>
        <begin position="1333"/>
        <end position="1418"/>
    </location>
</feature>
<accession>A0A1Q9DSG6</accession>
<feature type="compositionally biased region" description="Low complexity" evidence="1">
    <location>
        <begin position="1366"/>
        <end position="1378"/>
    </location>
</feature>
<dbReference type="OrthoDB" id="418940at2759"/>
<dbReference type="Proteomes" id="UP000186817">
    <property type="component" value="Unassembled WGS sequence"/>
</dbReference>
<feature type="compositionally biased region" description="Basic residues" evidence="1">
    <location>
        <begin position="1379"/>
        <end position="1397"/>
    </location>
</feature>
<name>A0A1Q9DSG6_SYMMI</name>